<dbReference type="PANTHER" id="PTHR43646:SF2">
    <property type="entry name" value="GLYCOSYLTRANSFERASE 2-LIKE DOMAIN-CONTAINING PROTEIN"/>
    <property type="match status" value="1"/>
</dbReference>
<comment type="subcellular location">
    <subcellularLocation>
        <location evidence="1">Cell membrane</location>
    </subcellularLocation>
</comment>
<comment type="caution">
    <text evidence="8">The sequence shown here is derived from an EMBL/GenBank/DDBJ whole genome shotgun (WGS) entry which is preliminary data.</text>
</comment>
<dbReference type="SUPFAM" id="SSF53448">
    <property type="entry name" value="Nucleotide-diphospho-sugar transferases"/>
    <property type="match status" value="1"/>
</dbReference>
<gene>
    <name evidence="8" type="ORF">ETSY1_19755</name>
</gene>
<dbReference type="AlphaFoldDB" id="W4LJB6"/>
<keyword evidence="9" id="KW-1185">Reference proteome</keyword>
<dbReference type="CDD" id="cd06423">
    <property type="entry name" value="CESA_like"/>
    <property type="match status" value="1"/>
</dbReference>
<sequence>MLVIVIVACVLALIPAVLFHRNLRLYAPLPHVSMPPEGERPAISVLIPARNEAASIRAAVEAALNSHDVALEVIVLDDHSEDETAAIVRQLAATAPRVRLESAPPLQAGWCGKQHACATLAEHASHPLLVFVDADVRLASDGLARMAAFLQNSRASLISGVPRQETMTLGEKLLIPLIHFLLLSFLPMHRMRQSSHPAYGSGCGQLFMARRDAYVKAGGHAAIRTSLHDGLTLPRAFRRAGLMTDLFDATDIATCRMYHNWSEVWNGLAKNAGEGLAAPTMIGPATLLLLGGQVLPVICLFGARPATWTGLSLAVLGVAAAYYPRWQAWRRFRQSALGAWLHPAGIVLLLSIQWYAFICTRLGRPQQWKGRAYTATQPSTPGD</sequence>
<evidence type="ECO:0000313" key="9">
    <source>
        <dbReference type="Proteomes" id="UP000019141"/>
    </source>
</evidence>
<keyword evidence="6" id="KW-0812">Transmembrane</keyword>
<keyword evidence="6" id="KW-1133">Transmembrane helix</keyword>
<evidence type="ECO:0000256" key="1">
    <source>
        <dbReference type="ARBA" id="ARBA00004236"/>
    </source>
</evidence>
<proteinExistence type="predicted"/>
<dbReference type="InterPro" id="IPR001173">
    <property type="entry name" value="Glyco_trans_2-like"/>
</dbReference>
<dbReference type="Proteomes" id="UP000019141">
    <property type="component" value="Unassembled WGS sequence"/>
</dbReference>
<dbReference type="GO" id="GO:0016757">
    <property type="term" value="F:glycosyltransferase activity"/>
    <property type="evidence" value="ECO:0007669"/>
    <property type="project" value="UniProtKB-KW"/>
</dbReference>
<dbReference type="Pfam" id="PF00535">
    <property type="entry name" value="Glycos_transf_2"/>
    <property type="match status" value="1"/>
</dbReference>
<dbReference type="GO" id="GO:0005886">
    <property type="term" value="C:plasma membrane"/>
    <property type="evidence" value="ECO:0007669"/>
    <property type="project" value="UniProtKB-SubCell"/>
</dbReference>
<keyword evidence="3" id="KW-0328">Glycosyltransferase</keyword>
<evidence type="ECO:0000313" key="8">
    <source>
        <dbReference type="EMBL" id="ETW98203.1"/>
    </source>
</evidence>
<keyword evidence="5 6" id="KW-0472">Membrane</keyword>
<dbReference type="InterPro" id="IPR029044">
    <property type="entry name" value="Nucleotide-diphossugar_trans"/>
</dbReference>
<name>W4LJB6_ENTF1</name>
<feature type="domain" description="Glycosyltransferase 2-like" evidence="7">
    <location>
        <begin position="44"/>
        <end position="214"/>
    </location>
</feature>
<dbReference type="PANTHER" id="PTHR43646">
    <property type="entry name" value="GLYCOSYLTRANSFERASE"/>
    <property type="match status" value="1"/>
</dbReference>
<keyword evidence="2" id="KW-1003">Cell membrane</keyword>
<reference evidence="8 9" key="1">
    <citation type="journal article" date="2014" name="Nature">
        <title>An environmental bacterial taxon with a large and distinct metabolic repertoire.</title>
        <authorList>
            <person name="Wilson M.C."/>
            <person name="Mori T."/>
            <person name="Ruckert C."/>
            <person name="Uria A.R."/>
            <person name="Helf M.J."/>
            <person name="Takada K."/>
            <person name="Gernert C."/>
            <person name="Steffens U.A."/>
            <person name="Heycke N."/>
            <person name="Schmitt S."/>
            <person name="Rinke C."/>
            <person name="Helfrich E.J."/>
            <person name="Brachmann A.O."/>
            <person name="Gurgui C."/>
            <person name="Wakimoto T."/>
            <person name="Kracht M."/>
            <person name="Crusemann M."/>
            <person name="Hentschel U."/>
            <person name="Abe I."/>
            <person name="Matsunaga S."/>
            <person name="Kalinowski J."/>
            <person name="Takeyama H."/>
            <person name="Piel J."/>
        </authorList>
    </citation>
    <scope>NUCLEOTIDE SEQUENCE [LARGE SCALE GENOMIC DNA]</scope>
    <source>
        <strain evidence="9">TSY1</strain>
    </source>
</reference>
<accession>W4LJB6</accession>
<evidence type="ECO:0000256" key="2">
    <source>
        <dbReference type="ARBA" id="ARBA00022475"/>
    </source>
</evidence>
<organism evidence="8 9">
    <name type="scientific">Entotheonella factor</name>
    <dbReference type="NCBI Taxonomy" id="1429438"/>
    <lineage>
        <taxon>Bacteria</taxon>
        <taxon>Pseudomonadati</taxon>
        <taxon>Nitrospinota/Tectimicrobiota group</taxon>
        <taxon>Candidatus Tectimicrobiota</taxon>
        <taxon>Candidatus Entotheonellia</taxon>
        <taxon>Candidatus Entotheonellales</taxon>
        <taxon>Candidatus Entotheonellaceae</taxon>
        <taxon>Candidatus Entotheonella</taxon>
    </lineage>
</organism>
<protein>
    <recommendedName>
        <fullName evidence="7">Glycosyltransferase 2-like domain-containing protein</fullName>
    </recommendedName>
</protein>
<evidence type="ECO:0000259" key="7">
    <source>
        <dbReference type="Pfam" id="PF00535"/>
    </source>
</evidence>
<dbReference type="Gene3D" id="3.90.550.10">
    <property type="entry name" value="Spore Coat Polysaccharide Biosynthesis Protein SpsA, Chain A"/>
    <property type="match status" value="1"/>
</dbReference>
<dbReference type="HOGENOM" id="CLU_038143_0_0_7"/>
<evidence type="ECO:0000256" key="3">
    <source>
        <dbReference type="ARBA" id="ARBA00022676"/>
    </source>
</evidence>
<feature type="transmembrane region" description="Helical" evidence="6">
    <location>
        <begin position="336"/>
        <end position="357"/>
    </location>
</feature>
<evidence type="ECO:0000256" key="4">
    <source>
        <dbReference type="ARBA" id="ARBA00022679"/>
    </source>
</evidence>
<feature type="transmembrane region" description="Helical" evidence="6">
    <location>
        <begin position="306"/>
        <end position="324"/>
    </location>
</feature>
<keyword evidence="4" id="KW-0808">Transferase</keyword>
<dbReference type="EMBL" id="AZHW01000577">
    <property type="protein sequence ID" value="ETW98203.1"/>
    <property type="molecule type" value="Genomic_DNA"/>
</dbReference>
<evidence type="ECO:0000256" key="5">
    <source>
        <dbReference type="ARBA" id="ARBA00023136"/>
    </source>
</evidence>
<evidence type="ECO:0000256" key="6">
    <source>
        <dbReference type="SAM" id="Phobius"/>
    </source>
</evidence>